<keyword evidence="2" id="KW-1185">Reference proteome</keyword>
<sequence length="80" mass="8984">MPPPKTTKKDIAVTHAEKDRLITTLQDAFDLARENQALKETITRKDAEITRLRAAQPPTSDPPRDIRSMMAKIKEAGKTD</sequence>
<dbReference type="EMBL" id="BPRC01000001">
    <property type="protein sequence ID" value="GJE63199.1"/>
    <property type="molecule type" value="Genomic_DNA"/>
</dbReference>
<evidence type="ECO:0008006" key="3">
    <source>
        <dbReference type="Google" id="ProtNLM"/>
    </source>
</evidence>
<reference evidence="1" key="1">
    <citation type="journal article" date="2021" name="Front. Microbiol.">
        <title>Comprehensive Comparative Genomics and Phenotyping of Methylobacterium Species.</title>
        <authorList>
            <person name="Alessa O."/>
            <person name="Ogura Y."/>
            <person name="Fujitani Y."/>
            <person name="Takami H."/>
            <person name="Hayashi T."/>
            <person name="Sahin N."/>
            <person name="Tani A."/>
        </authorList>
    </citation>
    <scope>NUCLEOTIDE SEQUENCE</scope>
    <source>
        <strain evidence="1">NBRC 15686</strain>
    </source>
</reference>
<protein>
    <recommendedName>
        <fullName evidence="3">DUF904 domain-containing protein</fullName>
    </recommendedName>
</protein>
<gene>
    <name evidence="1" type="ORF">LNAOJCKE_0393</name>
</gene>
<evidence type="ECO:0000313" key="2">
    <source>
        <dbReference type="Proteomes" id="UP001055039"/>
    </source>
</evidence>
<name>A0ABQ4U8A3_9HYPH</name>
<dbReference type="Proteomes" id="UP001055039">
    <property type="component" value="Unassembled WGS sequence"/>
</dbReference>
<accession>A0ABQ4U8A3</accession>
<proteinExistence type="predicted"/>
<organism evidence="1 2">
    <name type="scientific">Methylorubrum aminovorans</name>
    <dbReference type="NCBI Taxonomy" id="269069"/>
    <lineage>
        <taxon>Bacteria</taxon>
        <taxon>Pseudomonadati</taxon>
        <taxon>Pseudomonadota</taxon>
        <taxon>Alphaproteobacteria</taxon>
        <taxon>Hyphomicrobiales</taxon>
        <taxon>Methylobacteriaceae</taxon>
        <taxon>Methylorubrum</taxon>
    </lineage>
</organism>
<evidence type="ECO:0000313" key="1">
    <source>
        <dbReference type="EMBL" id="GJE63199.1"/>
    </source>
</evidence>
<comment type="caution">
    <text evidence="1">The sequence shown here is derived from an EMBL/GenBank/DDBJ whole genome shotgun (WGS) entry which is preliminary data.</text>
</comment>
<reference evidence="1" key="2">
    <citation type="submission" date="2021-08" db="EMBL/GenBank/DDBJ databases">
        <authorList>
            <person name="Tani A."/>
            <person name="Ola A."/>
            <person name="Ogura Y."/>
            <person name="Katsura K."/>
            <person name="Hayashi T."/>
        </authorList>
    </citation>
    <scope>NUCLEOTIDE SEQUENCE</scope>
    <source>
        <strain evidence="1">NBRC 15686</strain>
    </source>
</reference>